<evidence type="ECO:0000256" key="1">
    <source>
        <dbReference type="SAM" id="MobiDB-lite"/>
    </source>
</evidence>
<dbReference type="EMBL" id="JAGEPF010000010">
    <property type="protein sequence ID" value="MBO2459375.1"/>
    <property type="molecule type" value="Genomic_DNA"/>
</dbReference>
<dbReference type="RefSeq" id="WP_208241965.1">
    <property type="nucleotide sequence ID" value="NZ_JAGEPF010000010.1"/>
</dbReference>
<feature type="region of interest" description="Disordered" evidence="1">
    <location>
        <begin position="159"/>
        <end position="185"/>
    </location>
</feature>
<protein>
    <recommendedName>
        <fullName evidence="4">Fibronectin type-III domain-containing protein</fullName>
    </recommendedName>
</protein>
<evidence type="ECO:0000313" key="3">
    <source>
        <dbReference type="Proteomes" id="UP000680206"/>
    </source>
</evidence>
<name>A0ABS3RRJ3_9ACTN</name>
<dbReference type="InterPro" id="IPR013783">
    <property type="entry name" value="Ig-like_fold"/>
</dbReference>
<dbReference type="Proteomes" id="UP000680206">
    <property type="component" value="Unassembled WGS sequence"/>
</dbReference>
<comment type="caution">
    <text evidence="2">The sequence shown here is derived from an EMBL/GenBank/DDBJ whole genome shotgun (WGS) entry which is preliminary data.</text>
</comment>
<feature type="compositionally biased region" description="Pro residues" evidence="1">
    <location>
        <begin position="176"/>
        <end position="185"/>
    </location>
</feature>
<accession>A0ABS3RRJ3</accession>
<evidence type="ECO:0008006" key="4">
    <source>
        <dbReference type="Google" id="ProtNLM"/>
    </source>
</evidence>
<dbReference type="Gene3D" id="2.60.40.10">
    <property type="entry name" value="Immunoglobulins"/>
    <property type="match status" value="1"/>
</dbReference>
<reference evidence="2 3" key="1">
    <citation type="submission" date="2021-03" db="EMBL/GenBank/DDBJ databases">
        <title>Actinomadura violae sp. nov., isolated from lichen in Thailand.</title>
        <authorList>
            <person name="Kanchanasin P."/>
            <person name="Saeng-In P."/>
            <person name="Phongsopitanun W."/>
            <person name="Yuki M."/>
            <person name="Kudo T."/>
            <person name="Ohkuma M."/>
            <person name="Tanasupawat S."/>
        </authorList>
    </citation>
    <scope>NUCLEOTIDE SEQUENCE [LARGE SCALE GENOMIC DNA]</scope>
    <source>
        <strain evidence="2 3">LCR2-06</strain>
    </source>
</reference>
<evidence type="ECO:0000313" key="2">
    <source>
        <dbReference type="EMBL" id="MBO2459375.1"/>
    </source>
</evidence>
<gene>
    <name evidence="2" type="ORF">J4709_17495</name>
</gene>
<keyword evidence="3" id="KW-1185">Reference proteome</keyword>
<proteinExistence type="predicted"/>
<organism evidence="2 3">
    <name type="scientific">Actinomadura violacea</name>
    <dbReference type="NCBI Taxonomy" id="2819934"/>
    <lineage>
        <taxon>Bacteria</taxon>
        <taxon>Bacillati</taxon>
        <taxon>Actinomycetota</taxon>
        <taxon>Actinomycetes</taxon>
        <taxon>Streptosporangiales</taxon>
        <taxon>Thermomonosporaceae</taxon>
        <taxon>Actinomadura</taxon>
    </lineage>
</organism>
<sequence length="271" mass="27971">MAAGTVNIPGLGPTKKSTAYMLGGAAVLVVAVAWYRSRNAPSSSTSGSADTSGSGDAIDPATGYVYGSAEDTAALGSQGTYLGSGGYGGNGSNVSTVSTTNGYTTNAQWSQAAEDYLVNTVQADANTVGNALGKYITGQPLTPDQVGIVNQAIAFTGYPPQNGPTGYPPSYKTSTEPPPVTTPTGPPAAVTGLKGVAYVEHVDLTWNPVPQVAGYIIYADGIRKTNNVYTNEHVWNLAPNKVHRLEVQPFRIVNGQEVTGPKTGISIKTKK</sequence>